<keyword evidence="1" id="KW-0812">Transmembrane</keyword>
<sequence>MINLLANDVWNGAINVVVDIFMKIMDWMWVLKLPGTNIPLFVIWVIGGVINVILLLVNSSRGLSSVSRSSLQASSNIAKGVKGTVSFSYKSGKKVGNYVGTRSANKKARMSAKIIRRMINNVKVNIFLCYWFNCWVWFCC</sequence>
<keyword evidence="1" id="KW-0472">Membrane</keyword>
<gene>
    <name evidence="2" type="ORF">M0C40_07275</name>
    <name evidence="3" type="ORF">M0C40_07350</name>
    <name evidence="4" type="ORF">M0C40_07490</name>
</gene>
<dbReference type="EMBL" id="CP096246">
    <property type="protein sequence ID" value="WFG95895.1"/>
    <property type="molecule type" value="Genomic_DNA"/>
</dbReference>
<organism evidence="3 5">
    <name type="scientific">Spiroplasma citri</name>
    <dbReference type="NCBI Taxonomy" id="2133"/>
    <lineage>
        <taxon>Bacteria</taxon>
        <taxon>Bacillati</taxon>
        <taxon>Mycoplasmatota</taxon>
        <taxon>Mollicutes</taxon>
        <taxon>Entomoplasmatales</taxon>
        <taxon>Spiroplasmataceae</taxon>
        <taxon>Spiroplasma</taxon>
    </lineage>
</organism>
<evidence type="ECO:0000313" key="5">
    <source>
        <dbReference type="Proteomes" id="UP001214629"/>
    </source>
</evidence>
<evidence type="ECO:0000256" key="1">
    <source>
        <dbReference type="SAM" id="Phobius"/>
    </source>
</evidence>
<dbReference type="Proteomes" id="UP001214629">
    <property type="component" value="Chromosome"/>
</dbReference>
<name>A0AAQ3DK37_SPICI</name>
<feature type="transmembrane region" description="Helical" evidence="1">
    <location>
        <begin position="118"/>
        <end position="138"/>
    </location>
</feature>
<proteinExistence type="predicted"/>
<evidence type="ECO:0000313" key="2">
    <source>
        <dbReference type="EMBL" id="WFG95895.1"/>
    </source>
</evidence>
<accession>A0AAQ3DK37</accession>
<keyword evidence="5" id="KW-1185">Reference proteome</keyword>
<dbReference type="EMBL" id="CP096246">
    <property type="protein sequence ID" value="WFG95910.1"/>
    <property type="molecule type" value="Genomic_DNA"/>
</dbReference>
<feature type="transmembrane region" description="Helical" evidence="1">
    <location>
        <begin position="38"/>
        <end position="58"/>
    </location>
</feature>
<dbReference type="EMBL" id="CP096246">
    <property type="protein sequence ID" value="WFG95938.1"/>
    <property type="molecule type" value="Genomic_DNA"/>
</dbReference>
<evidence type="ECO:0000313" key="3">
    <source>
        <dbReference type="EMBL" id="WFG95910.1"/>
    </source>
</evidence>
<protein>
    <recommendedName>
        <fullName evidence="6">Plectrovirus-related protein</fullName>
    </recommendedName>
</protein>
<reference evidence="3 5" key="1">
    <citation type="submission" date="2022-04" db="EMBL/GenBank/DDBJ databases">
        <title>Whole genome of Spiroplasma citri.</title>
        <authorList>
            <person name="Khanchezar A."/>
            <person name="Izadpanah K."/>
            <person name="Taghavi M."/>
            <person name="Ghorbani A."/>
            <person name="Beven L."/>
        </authorList>
    </citation>
    <scope>NUCLEOTIDE SEQUENCE [LARGE SCALE GENOMIC DNA]</scope>
    <source>
        <strain evidence="3 5">D4</strain>
    </source>
</reference>
<evidence type="ECO:0008006" key="6">
    <source>
        <dbReference type="Google" id="ProtNLM"/>
    </source>
</evidence>
<keyword evidence="1" id="KW-1133">Transmembrane helix</keyword>
<dbReference type="AlphaFoldDB" id="A0AAQ3DK37"/>
<evidence type="ECO:0000313" key="4">
    <source>
        <dbReference type="EMBL" id="WFG95938.1"/>
    </source>
</evidence>
<dbReference type="RefSeq" id="WP_277938338.1">
    <property type="nucleotide sequence ID" value="NZ_CP096246.1"/>
</dbReference>